<dbReference type="Gene3D" id="3.40.50.2000">
    <property type="entry name" value="Glycogen Phosphorylase B"/>
    <property type="match status" value="1"/>
</dbReference>
<dbReference type="EC" id="2.4.99.12" evidence="3 10"/>
<keyword evidence="10" id="KW-0472">Membrane</keyword>
<evidence type="ECO:0000259" key="11">
    <source>
        <dbReference type="Pfam" id="PF04413"/>
    </source>
</evidence>
<evidence type="ECO:0000256" key="9">
    <source>
        <dbReference type="PIRSR" id="PIRSR639901-2"/>
    </source>
</evidence>
<dbReference type="InterPro" id="IPR038107">
    <property type="entry name" value="Glycos_transf_N_sf"/>
</dbReference>
<accession>A0A937DLN0</accession>
<comment type="similarity">
    <text evidence="10">Belongs to the glycosyltransferase group 1 family.</text>
</comment>
<dbReference type="PANTHER" id="PTHR42755:SF1">
    <property type="entry name" value="3-DEOXY-D-MANNO-OCTULOSONIC ACID TRANSFERASE, MITOCHONDRIAL-RELATED"/>
    <property type="match status" value="1"/>
</dbReference>
<feature type="transmembrane region" description="Helical" evidence="10">
    <location>
        <begin position="12"/>
        <end position="31"/>
    </location>
</feature>
<evidence type="ECO:0000256" key="1">
    <source>
        <dbReference type="ARBA" id="ARBA00003394"/>
    </source>
</evidence>
<comment type="subcellular location">
    <subcellularLocation>
        <location evidence="10">Cell membrane</location>
    </subcellularLocation>
</comment>
<feature type="site" description="Transition state stabilizer" evidence="9">
    <location>
        <position position="212"/>
    </location>
</feature>
<feature type="domain" description="3-deoxy-D-manno-octulosonic-acid transferase N-terminal" evidence="11">
    <location>
        <begin position="41"/>
        <end position="214"/>
    </location>
</feature>
<dbReference type="NCBIfam" id="NF004387">
    <property type="entry name" value="PRK05749.1-3"/>
    <property type="match status" value="1"/>
</dbReference>
<keyword evidence="10" id="KW-1133">Transmembrane helix</keyword>
<dbReference type="Pfam" id="PF04413">
    <property type="entry name" value="Glycos_transf_N"/>
    <property type="match status" value="1"/>
</dbReference>
<dbReference type="InterPro" id="IPR007507">
    <property type="entry name" value="Glycos_transf_N"/>
</dbReference>
<evidence type="ECO:0000256" key="5">
    <source>
        <dbReference type="ARBA" id="ARBA00022679"/>
    </source>
</evidence>
<dbReference type="InterPro" id="IPR039901">
    <property type="entry name" value="Kdotransferase"/>
</dbReference>
<dbReference type="GO" id="GO:0009244">
    <property type="term" value="P:lipopolysaccharide core region biosynthetic process"/>
    <property type="evidence" value="ECO:0007669"/>
    <property type="project" value="UniProtKB-UniRule"/>
</dbReference>
<evidence type="ECO:0000256" key="10">
    <source>
        <dbReference type="RuleBase" id="RU365103"/>
    </source>
</evidence>
<comment type="function">
    <text evidence="1 10">Involved in lipopolysaccharide (LPS) biosynthesis. Catalyzes the transfer of 3-deoxy-D-manno-octulosonate (Kdo) residue(s) from CMP-Kdo to lipid IV(A), the tetraacyldisaccharide-1,4'-bisphosphate precursor of lipid A.</text>
</comment>
<evidence type="ECO:0000313" key="13">
    <source>
        <dbReference type="Proteomes" id="UP000736856"/>
    </source>
</evidence>
<keyword evidence="10" id="KW-0448">Lipopolysaccharide biosynthesis</keyword>
<dbReference type="GO" id="GO:0009245">
    <property type="term" value="P:lipid A biosynthetic process"/>
    <property type="evidence" value="ECO:0007669"/>
    <property type="project" value="TreeGrafter"/>
</dbReference>
<keyword evidence="10" id="KW-1003">Cell membrane</keyword>
<feature type="active site" description="Proton acceptor" evidence="8">
    <location>
        <position position="68"/>
    </location>
</feature>
<dbReference type="Proteomes" id="UP000736856">
    <property type="component" value="Unassembled WGS sequence"/>
</dbReference>
<evidence type="ECO:0000256" key="6">
    <source>
        <dbReference type="ARBA" id="ARBA00031445"/>
    </source>
</evidence>
<organism evidence="12 13">
    <name type="scientific">Candidatus Liberibacter ctenarytainae</name>
    <dbReference type="NCBI Taxonomy" id="2020335"/>
    <lineage>
        <taxon>Bacteria</taxon>
        <taxon>Pseudomonadati</taxon>
        <taxon>Pseudomonadota</taxon>
        <taxon>Alphaproteobacteria</taxon>
        <taxon>Hyphomicrobiales</taxon>
        <taxon>Rhizobiaceae</taxon>
        <taxon>Liberibacter</taxon>
    </lineage>
</organism>
<sequence>MNINLSHVLLRVYRWGGIFLTPFLSVFLHFQKLLDKKGSKRVLEKLGYPSVLRPIGPLIWFHAVSVGETIALIELIREMRHRNINVLLTTKTATSARIAQNRLGKEAIHQYASFDTHNALSRFLQYWRPDCAIFSESEIWPLTVVELSKRYIPQILVNARMSNRSFKNWRIYQDFSENFFGKFSLVVAQSEEDCRRYRELGVRQLIVSGNLKIDVESPPCNEEILHVYRKQIAKRYTWAAISTFEGEEDAAVNVHESLCLHKNLLTILVPRHPERCDSIEKKLLARGLKVARRTRGDILSPDVDIFLGDTIGEIGLYLRMTEIAFVGRSLCASGGQNPLEPAMLGCAILSGPNVENFSYIYQQMASAGAAYIVQDIEKLSKSVNVLLSKPEIRYKMINTAMAKVKEMRGALEITLRALDPYVNPLVLQSRLLSKERQM</sequence>
<protein>
    <recommendedName>
        <fullName evidence="4 10">3-deoxy-D-manno-octulosonic acid transferase</fullName>
        <shortName evidence="10">Kdo transferase</shortName>
        <ecNumber evidence="3 10">2.4.99.12</ecNumber>
    </recommendedName>
    <alternativeName>
        <fullName evidence="6 10">Lipid IV(A) 3-deoxy-D-manno-octulosonic acid transferase</fullName>
    </alternativeName>
</protein>
<comment type="pathway">
    <text evidence="2 10">Bacterial outer membrane biogenesis; LPS core biosynthesis.</text>
</comment>
<dbReference type="GO" id="GO:0043842">
    <property type="term" value="F:Kdo transferase activity"/>
    <property type="evidence" value="ECO:0007669"/>
    <property type="project" value="UniProtKB-EC"/>
</dbReference>
<dbReference type="GO" id="GO:0005886">
    <property type="term" value="C:plasma membrane"/>
    <property type="evidence" value="ECO:0007669"/>
    <property type="project" value="UniProtKB-SubCell"/>
</dbReference>
<dbReference type="AlphaFoldDB" id="A0A937DLN0"/>
<dbReference type="Gene3D" id="3.40.50.11720">
    <property type="entry name" value="3-Deoxy-D-manno-octulosonic-acid transferase, N-terminal domain"/>
    <property type="match status" value="1"/>
</dbReference>
<comment type="catalytic activity">
    <reaction evidence="7 10">
        <text>lipid IVA (E. coli) + CMP-3-deoxy-beta-D-manno-octulosonate = alpha-Kdo-(2-&gt;6)-lipid IVA (E. coli) + CMP + H(+)</text>
        <dbReference type="Rhea" id="RHEA:28066"/>
        <dbReference type="ChEBI" id="CHEBI:15378"/>
        <dbReference type="ChEBI" id="CHEBI:58603"/>
        <dbReference type="ChEBI" id="CHEBI:60364"/>
        <dbReference type="ChEBI" id="CHEBI:60377"/>
        <dbReference type="ChEBI" id="CHEBI:85987"/>
        <dbReference type="EC" id="2.4.99.12"/>
    </reaction>
</comment>
<proteinExistence type="inferred from homology"/>
<dbReference type="PANTHER" id="PTHR42755">
    <property type="entry name" value="3-DEOXY-MANNO-OCTULOSONATE CYTIDYLYLTRANSFERASE"/>
    <property type="match status" value="1"/>
</dbReference>
<feature type="site" description="Transition state stabilizer" evidence="9">
    <location>
        <position position="136"/>
    </location>
</feature>
<keyword evidence="10" id="KW-0812">Transmembrane</keyword>
<evidence type="ECO:0000256" key="2">
    <source>
        <dbReference type="ARBA" id="ARBA00004713"/>
    </source>
</evidence>
<evidence type="ECO:0000256" key="4">
    <source>
        <dbReference type="ARBA" id="ARBA00019077"/>
    </source>
</evidence>
<dbReference type="EMBL" id="SEOL01000001">
    <property type="protein sequence ID" value="MBL0848592.1"/>
    <property type="molecule type" value="Genomic_DNA"/>
</dbReference>
<dbReference type="SUPFAM" id="SSF53756">
    <property type="entry name" value="UDP-Glycosyltransferase/glycogen phosphorylase"/>
    <property type="match status" value="1"/>
</dbReference>
<name>A0A937DLN0_9HYPH</name>
<gene>
    <name evidence="12" type="ORF">EU981_00585</name>
</gene>
<reference evidence="12" key="1">
    <citation type="submission" date="2019-02" db="EMBL/GenBank/DDBJ databases">
        <title>A novel Candidatus Liberibacter species associated with the New Zealand native fuchsia psyllid, Ctenarytaina fuchsiae.</title>
        <authorList>
            <person name="Thompson S.M."/>
            <person name="Jorgensen N."/>
            <person name="David C."/>
            <person name="Bulman S.R."/>
            <person name="Smith G.R."/>
        </authorList>
    </citation>
    <scope>NUCLEOTIDE SEQUENCE</scope>
    <source>
        <strain evidence="12">Oxford</strain>
    </source>
</reference>
<keyword evidence="5 10" id="KW-0808">Transferase</keyword>
<evidence type="ECO:0000256" key="7">
    <source>
        <dbReference type="ARBA" id="ARBA00049183"/>
    </source>
</evidence>
<comment type="caution">
    <text evidence="12">The sequence shown here is derived from an EMBL/GenBank/DDBJ whole genome shotgun (WGS) entry which is preliminary data.</text>
</comment>
<evidence type="ECO:0000256" key="3">
    <source>
        <dbReference type="ARBA" id="ARBA00012621"/>
    </source>
</evidence>
<evidence type="ECO:0000256" key="8">
    <source>
        <dbReference type="PIRSR" id="PIRSR639901-1"/>
    </source>
</evidence>
<evidence type="ECO:0000313" key="12">
    <source>
        <dbReference type="EMBL" id="MBL0848592.1"/>
    </source>
</evidence>